<evidence type="ECO:0000256" key="7">
    <source>
        <dbReference type="SAM" id="Phobius"/>
    </source>
</evidence>
<protein>
    <submittedName>
        <fullName evidence="8">DoxX family protein</fullName>
    </submittedName>
</protein>
<evidence type="ECO:0000256" key="4">
    <source>
        <dbReference type="ARBA" id="ARBA00022692"/>
    </source>
</evidence>
<keyword evidence="9" id="KW-1185">Reference proteome</keyword>
<evidence type="ECO:0000256" key="3">
    <source>
        <dbReference type="ARBA" id="ARBA00022475"/>
    </source>
</evidence>
<dbReference type="InterPro" id="IPR032808">
    <property type="entry name" value="DoxX"/>
</dbReference>
<evidence type="ECO:0000256" key="2">
    <source>
        <dbReference type="ARBA" id="ARBA00006679"/>
    </source>
</evidence>
<dbReference type="PANTHER" id="PTHR33452:SF1">
    <property type="entry name" value="INNER MEMBRANE PROTEIN YPHA-RELATED"/>
    <property type="match status" value="1"/>
</dbReference>
<sequence length="176" mass="19856">MNPWFSRNTRAVLTITARTVRFLIPWMERIPHSVIALLGRFSIAAVFWKSGQTKVEGFAVDLVEGTWSLGWPRFADSTIDLFRYEYNLPFIPPEIAAPLAAFAEHLFPILLLVGLATRFSALALLIMTAVIQIFVYPDAYPTHGVWATVLLYLIARGPGVIAIDHWVARRYRDLAA</sequence>
<dbReference type="AlphaFoldDB" id="A0A2Z6DZD4"/>
<keyword evidence="5 7" id="KW-1133">Transmembrane helix</keyword>
<evidence type="ECO:0000256" key="5">
    <source>
        <dbReference type="ARBA" id="ARBA00022989"/>
    </source>
</evidence>
<name>A0A2Z6DZD4_HYDTE</name>
<dbReference type="EMBL" id="AP018558">
    <property type="protein sequence ID" value="BBD77699.1"/>
    <property type="molecule type" value="Genomic_DNA"/>
</dbReference>
<keyword evidence="3" id="KW-1003">Cell membrane</keyword>
<evidence type="ECO:0000256" key="6">
    <source>
        <dbReference type="ARBA" id="ARBA00023136"/>
    </source>
</evidence>
<comment type="similarity">
    <text evidence="2">Belongs to the DoxX family.</text>
</comment>
<dbReference type="GO" id="GO:0005886">
    <property type="term" value="C:plasma membrane"/>
    <property type="evidence" value="ECO:0007669"/>
    <property type="project" value="UniProtKB-SubCell"/>
</dbReference>
<feature type="transmembrane region" description="Helical" evidence="7">
    <location>
        <begin position="146"/>
        <end position="167"/>
    </location>
</feature>
<dbReference type="Proteomes" id="UP000262004">
    <property type="component" value="Chromosome"/>
</dbReference>
<gene>
    <name evidence="8" type="ORF">HPTL_1437</name>
</gene>
<keyword evidence="6 7" id="KW-0472">Membrane</keyword>
<reference evidence="8 9" key="1">
    <citation type="submission" date="2018-04" db="EMBL/GenBank/DDBJ databases">
        <title>Complete genome sequence of Hydrogenophilus thermoluteolus TH-1.</title>
        <authorList>
            <person name="Arai H."/>
        </authorList>
    </citation>
    <scope>NUCLEOTIDE SEQUENCE [LARGE SCALE GENOMIC DNA]</scope>
    <source>
        <strain evidence="8 9">TH-1</strain>
    </source>
</reference>
<dbReference type="InterPro" id="IPR051907">
    <property type="entry name" value="DoxX-like_oxidoreductase"/>
</dbReference>
<evidence type="ECO:0000256" key="1">
    <source>
        <dbReference type="ARBA" id="ARBA00004651"/>
    </source>
</evidence>
<organism evidence="8 9">
    <name type="scientific">Hydrogenophilus thermoluteolus</name>
    <name type="common">Pseudomonas hydrogenothermophila</name>
    <dbReference type="NCBI Taxonomy" id="297"/>
    <lineage>
        <taxon>Bacteria</taxon>
        <taxon>Pseudomonadati</taxon>
        <taxon>Pseudomonadota</taxon>
        <taxon>Hydrogenophilia</taxon>
        <taxon>Hydrogenophilales</taxon>
        <taxon>Hydrogenophilaceae</taxon>
        <taxon>Hydrogenophilus</taxon>
    </lineage>
</organism>
<dbReference type="KEGG" id="htl:HPTL_1437"/>
<evidence type="ECO:0000313" key="9">
    <source>
        <dbReference type="Proteomes" id="UP000262004"/>
    </source>
</evidence>
<feature type="transmembrane region" description="Helical" evidence="7">
    <location>
        <begin position="109"/>
        <end position="134"/>
    </location>
</feature>
<dbReference type="Pfam" id="PF07681">
    <property type="entry name" value="DoxX"/>
    <property type="match status" value="1"/>
</dbReference>
<dbReference type="OrthoDB" id="121744at2"/>
<evidence type="ECO:0000313" key="8">
    <source>
        <dbReference type="EMBL" id="BBD77699.1"/>
    </source>
</evidence>
<dbReference type="PANTHER" id="PTHR33452">
    <property type="entry name" value="OXIDOREDUCTASE CATD-RELATED"/>
    <property type="match status" value="1"/>
</dbReference>
<accession>A0A2Z6DZD4</accession>
<comment type="subcellular location">
    <subcellularLocation>
        <location evidence="1">Cell membrane</location>
        <topology evidence="1">Multi-pass membrane protein</topology>
    </subcellularLocation>
</comment>
<proteinExistence type="inferred from homology"/>
<keyword evidence="4 7" id="KW-0812">Transmembrane</keyword>